<keyword evidence="1" id="KW-0812">Transmembrane</keyword>
<feature type="transmembrane region" description="Helical" evidence="1">
    <location>
        <begin position="78"/>
        <end position="96"/>
    </location>
</feature>
<dbReference type="OrthoDB" id="7875205at2"/>
<dbReference type="EMBL" id="FXYD01000004">
    <property type="protein sequence ID" value="SMX42509.1"/>
    <property type="molecule type" value="Genomic_DNA"/>
</dbReference>
<feature type="transmembrane region" description="Helical" evidence="1">
    <location>
        <begin position="102"/>
        <end position="120"/>
    </location>
</feature>
<accession>A0A238KI19</accession>
<protein>
    <submittedName>
        <fullName evidence="2">Uncharacterized protein</fullName>
    </submittedName>
</protein>
<dbReference type="AlphaFoldDB" id="A0A238KI19"/>
<feature type="transmembrane region" description="Helical" evidence="1">
    <location>
        <begin position="52"/>
        <end position="73"/>
    </location>
</feature>
<evidence type="ECO:0000313" key="2">
    <source>
        <dbReference type="EMBL" id="SMX42509.1"/>
    </source>
</evidence>
<reference evidence="3" key="1">
    <citation type="submission" date="2017-05" db="EMBL/GenBank/DDBJ databases">
        <authorList>
            <person name="Rodrigo-Torres L."/>
            <person name="Arahal R. D."/>
            <person name="Lucena T."/>
        </authorList>
    </citation>
    <scope>NUCLEOTIDE SEQUENCE [LARGE SCALE GENOMIC DNA]</scope>
    <source>
        <strain evidence="3">CECT 8868</strain>
    </source>
</reference>
<proteinExistence type="predicted"/>
<keyword evidence="3" id="KW-1185">Reference proteome</keyword>
<name>A0A238KI19_9RHOB</name>
<evidence type="ECO:0000256" key="1">
    <source>
        <dbReference type="SAM" id="Phobius"/>
    </source>
</evidence>
<evidence type="ECO:0000313" key="3">
    <source>
        <dbReference type="Proteomes" id="UP000203464"/>
    </source>
</evidence>
<gene>
    <name evidence="2" type="ORF">OCA8868_02763</name>
</gene>
<dbReference type="Proteomes" id="UP000203464">
    <property type="component" value="Unassembled WGS sequence"/>
</dbReference>
<dbReference type="RefSeq" id="WP_093997111.1">
    <property type="nucleotide sequence ID" value="NZ_FXYD01000004.1"/>
</dbReference>
<sequence>MNKPHFTFWVAAAAGLLWNLAGCMNFIMQTNPETVAQMPDVYQLVINGRPAWATVAFMVAVFGGAVGCILLLLRRSEAVLILLVSLLSVLGTAFFTVKVVGFVASLAMSVLVAGALYWYANLARRFGWLY</sequence>
<keyword evidence="1" id="KW-0472">Membrane</keyword>
<organism evidence="2 3">
    <name type="scientific">Octadecabacter ascidiaceicola</name>
    <dbReference type="NCBI Taxonomy" id="1655543"/>
    <lineage>
        <taxon>Bacteria</taxon>
        <taxon>Pseudomonadati</taxon>
        <taxon>Pseudomonadota</taxon>
        <taxon>Alphaproteobacteria</taxon>
        <taxon>Rhodobacterales</taxon>
        <taxon>Roseobacteraceae</taxon>
        <taxon>Octadecabacter</taxon>
    </lineage>
</organism>
<keyword evidence="1" id="KW-1133">Transmembrane helix</keyword>